<dbReference type="Pfam" id="PF00201">
    <property type="entry name" value="UDPGT"/>
    <property type="match status" value="1"/>
</dbReference>
<dbReference type="InterPro" id="IPR002213">
    <property type="entry name" value="UDP_glucos_trans"/>
</dbReference>
<keyword evidence="1 2" id="KW-0808">Transferase</keyword>
<dbReference type="GO" id="GO:0017000">
    <property type="term" value="P:antibiotic biosynthetic process"/>
    <property type="evidence" value="ECO:0007669"/>
    <property type="project" value="UniProtKB-ARBA"/>
</dbReference>
<evidence type="ECO:0000256" key="1">
    <source>
        <dbReference type="ARBA" id="ARBA00022679"/>
    </source>
</evidence>
<evidence type="ECO:0000313" key="3">
    <source>
        <dbReference type="Proteomes" id="UP000035016"/>
    </source>
</evidence>
<dbReference type="KEGG" id="sle:sle_62330"/>
<reference evidence="2 3" key="1">
    <citation type="submission" date="2015-02" db="EMBL/GenBank/DDBJ databases">
        <authorList>
            <person name="Gomez-Escribano P.J."/>
        </authorList>
    </citation>
    <scope>NUCLEOTIDE SEQUENCE [LARGE SCALE GENOMIC DNA]</scope>
    <source>
        <strain evidence="3">C34 (DSM 42122 / NRRL B-24963)</strain>
    </source>
</reference>
<evidence type="ECO:0000313" key="2">
    <source>
        <dbReference type="EMBL" id="CQR65688.1"/>
    </source>
</evidence>
<gene>
    <name evidence="2" type="primary">sle_62330</name>
</gene>
<proteinExistence type="predicted"/>
<dbReference type="AlphaFoldDB" id="A0A0F7W4M8"/>
<organism evidence="2 3">
    <name type="scientific">Streptomyces leeuwenhoekii</name>
    <dbReference type="NCBI Taxonomy" id="1437453"/>
    <lineage>
        <taxon>Bacteria</taxon>
        <taxon>Bacillati</taxon>
        <taxon>Actinomycetota</taxon>
        <taxon>Actinomycetes</taxon>
        <taxon>Kitasatosporales</taxon>
        <taxon>Streptomycetaceae</taxon>
        <taxon>Streptomyces</taxon>
    </lineage>
</organism>
<dbReference type="SUPFAM" id="SSF53756">
    <property type="entry name" value="UDP-Glycosyltransferase/glycogen phosphorylase"/>
    <property type="match status" value="1"/>
</dbReference>
<dbReference type="Proteomes" id="UP000035016">
    <property type="component" value="Chromosome Chromosome"/>
</dbReference>
<dbReference type="GO" id="GO:0008194">
    <property type="term" value="F:UDP-glycosyltransferase activity"/>
    <property type="evidence" value="ECO:0007669"/>
    <property type="project" value="InterPro"/>
</dbReference>
<dbReference type="CDD" id="cd03784">
    <property type="entry name" value="GT1_Gtf-like"/>
    <property type="match status" value="1"/>
</dbReference>
<accession>A0A0F7W4M8</accession>
<dbReference type="InterPro" id="IPR050426">
    <property type="entry name" value="Glycosyltransferase_28"/>
</dbReference>
<sequence>MRPVRPLTILFAPESAYGPTNNCVGVGDVLRRRGHRVVFAAEASWKGRLTAFGFEEELIDLAPPPDRPLEAGAFWKDFVRDTAPEFRKPTIEQLGTWVRPVWEELISGARYCEPRLKEIVERVRPDVIVEDNVVCFPALTTAGVPFVRIVSCNPLELKGDGVPPPFSGYPAADRTGWAEFRAEYDRTHRELWTEFDGWVVEQGARPLPDLEFIHEGDLNLYVYPEIADYTDARPLGPAWHRLDSSVRETDEEFTLLAATAGGGAGAEGSALIYFSLGSLGSADVDLMRRIIASLARTPHRYIVSKGPLHEEIELPPNMWGAEFLPQTRILPLVDLVITHGGNNTVTECLHFGKPMVLLPLFWDQHDNAQRAAELGFGIRLDPYRCTDAQLHGAVSELLGDARTRATLAEAARTIRARDGVRTAATLIERAAAR</sequence>
<name>A0A0F7W4M8_STRLW</name>
<dbReference type="PANTHER" id="PTHR48050:SF13">
    <property type="entry name" value="STEROL 3-BETA-GLUCOSYLTRANSFERASE UGT80A2"/>
    <property type="match status" value="1"/>
</dbReference>
<dbReference type="RefSeq" id="WP_047122201.1">
    <property type="nucleotide sequence ID" value="NZ_AZSD01000008.1"/>
</dbReference>
<dbReference type="EMBL" id="LN831790">
    <property type="protein sequence ID" value="CQR65688.1"/>
    <property type="molecule type" value="Genomic_DNA"/>
</dbReference>
<dbReference type="Gene3D" id="3.40.50.2000">
    <property type="entry name" value="Glycogen Phosphorylase B"/>
    <property type="match status" value="2"/>
</dbReference>
<protein>
    <submittedName>
        <fullName evidence="2">Macrolide glycosyltransferase</fullName>
    </submittedName>
</protein>
<dbReference type="PANTHER" id="PTHR48050">
    <property type="entry name" value="STEROL 3-BETA-GLUCOSYLTRANSFERASE"/>
    <property type="match status" value="1"/>
</dbReference>